<organism evidence="3 4">
    <name type="scientific">Mycolicibacter virginiensis</name>
    <dbReference type="NCBI Taxonomy" id="1795032"/>
    <lineage>
        <taxon>Bacteria</taxon>
        <taxon>Bacillati</taxon>
        <taxon>Actinomycetota</taxon>
        <taxon>Actinomycetes</taxon>
        <taxon>Mycobacteriales</taxon>
        <taxon>Mycobacteriaceae</taxon>
        <taxon>Mycolicibacter</taxon>
    </lineage>
</organism>
<evidence type="ECO:0000313" key="3">
    <source>
        <dbReference type="EMBL" id="PQM51401.1"/>
    </source>
</evidence>
<dbReference type="SUPFAM" id="SSF52009">
    <property type="entry name" value="Phosphohistidine domain"/>
    <property type="match status" value="1"/>
</dbReference>
<feature type="domain" description="PEP-utilising enzyme mobile" evidence="1">
    <location>
        <begin position="721"/>
        <end position="790"/>
    </location>
</feature>
<evidence type="ECO:0000259" key="1">
    <source>
        <dbReference type="Pfam" id="PF00391"/>
    </source>
</evidence>
<feature type="domain" description="Pyruvate phosphate dikinase AMP/ATP-binding" evidence="2">
    <location>
        <begin position="91"/>
        <end position="290"/>
    </location>
</feature>
<name>A0A9X7NXW6_9MYCO</name>
<dbReference type="SUPFAM" id="SSF56059">
    <property type="entry name" value="Glutathione synthetase ATP-binding domain-like"/>
    <property type="match status" value="1"/>
</dbReference>
<sequence>MNVDFTLLCGARNPPRDRLAADRFAFHGARGPQHQSGCMSAVIKRLRDIRATDIAFSGGKGANLGELLAAELPIPDGFVIGVPAHVVPAEVVRAAIVANYQAMGDDVAVAVRSSAVSEDGDSASHAGIYETVLNVRGSAQLLAAVDHCWTSTSSPRARRYREARGLDPDVDMAVVVQRQIDSACGGVAFTADPLNGRTDRVVIEFAHGDGGNVTDGLVTPERTVVDKSGLHVVDTGISMQKYPLSHNQIRNIAECAVRIERWYDSPQDIEWVVDEQGQVWVLQARPVTGADVVAAQARSIELYDPPRAPESRWTRVNIGEAVPGVPTPLSWSMWSVGLTEAQRQTQTHLGVVTQRESRQGQLLTLARGWPVLSVDLLLSQVARIPGVDPSAFSQQLLGEAEHVDAAPTHARVATACRMALRAPVTLALLNRRLRAASATSRQAWQRDAWRPADDPLALLVGAARRFEETLTIHTMQTYLCQSLYQAVERVAGDLAIDLLSGDGDLPEAQLARDLGLLAGGAIALDQFLREHGFHGPDEGEIASASWRQNPEPVLQAAHTWADGGGVRDPRVALDRRRDERRQAESDLRALLPRARRGAVTGLIAMARRALVGREIGKTAFLQDLDVARHAVSFMDADAVWCTLDELRGNVALSSADILARQRIRSRFATQEPPLSFAGDPGNPPVAVGGQSLITGAAASPGRARGRARVVTDPSASVDLGAGDVLIARTTDPSWVVRFMAVAGMAIDVGGTLSHAAIIARELGIPCVIGTGNGTHVIPDGAWVDIDGSQGTVRILDVPPTDRSGNA</sequence>
<keyword evidence="4" id="KW-1185">Reference proteome</keyword>
<evidence type="ECO:0000259" key="2">
    <source>
        <dbReference type="Pfam" id="PF01326"/>
    </source>
</evidence>
<proteinExistence type="predicted"/>
<dbReference type="Proteomes" id="UP000237911">
    <property type="component" value="Unassembled WGS sequence"/>
</dbReference>
<reference evidence="3 4" key="1">
    <citation type="submission" date="2018-02" db="EMBL/GenBank/DDBJ databases">
        <title>Draft genome sequence of Mycobacterium virginiense isolated from mud of a swine farm in Japan.</title>
        <authorList>
            <person name="Ohya K."/>
        </authorList>
    </citation>
    <scope>NUCLEOTIDE SEQUENCE [LARGE SCALE GENOMIC DNA]</scope>
    <source>
        <strain evidence="3 4">GF75</strain>
    </source>
</reference>
<dbReference type="InterPro" id="IPR008279">
    <property type="entry name" value="PEP-util_enz_mobile_dom"/>
</dbReference>
<evidence type="ECO:0000313" key="4">
    <source>
        <dbReference type="Proteomes" id="UP000237911"/>
    </source>
</evidence>
<gene>
    <name evidence="3" type="ORF">C5U48_15175</name>
</gene>
<dbReference type="InterPro" id="IPR036637">
    <property type="entry name" value="Phosphohistidine_dom_sf"/>
</dbReference>
<protein>
    <recommendedName>
        <fullName evidence="5">Pyruvate, water dikinase</fullName>
    </recommendedName>
</protein>
<dbReference type="GO" id="GO:0005524">
    <property type="term" value="F:ATP binding"/>
    <property type="evidence" value="ECO:0007669"/>
    <property type="project" value="InterPro"/>
</dbReference>
<dbReference type="Pfam" id="PF00391">
    <property type="entry name" value="PEP-utilizers"/>
    <property type="match status" value="1"/>
</dbReference>
<dbReference type="InterPro" id="IPR013815">
    <property type="entry name" value="ATP_grasp_subdomain_1"/>
</dbReference>
<dbReference type="EMBL" id="PUEV01000073">
    <property type="protein sequence ID" value="PQM51401.1"/>
    <property type="molecule type" value="Genomic_DNA"/>
</dbReference>
<dbReference type="Gene3D" id="3.50.30.10">
    <property type="entry name" value="Phosphohistidine domain"/>
    <property type="match status" value="1"/>
</dbReference>
<dbReference type="PANTHER" id="PTHR43615">
    <property type="entry name" value="PHOSPHOENOLPYRUVATE SYNTHASE-RELATED"/>
    <property type="match status" value="1"/>
</dbReference>
<dbReference type="GO" id="GO:0016301">
    <property type="term" value="F:kinase activity"/>
    <property type="evidence" value="ECO:0007669"/>
    <property type="project" value="InterPro"/>
</dbReference>
<comment type="caution">
    <text evidence="3">The sequence shown here is derived from an EMBL/GenBank/DDBJ whole genome shotgun (WGS) entry which is preliminary data.</text>
</comment>
<accession>A0A9X7NXW6</accession>
<evidence type="ECO:0008006" key="5">
    <source>
        <dbReference type="Google" id="ProtNLM"/>
    </source>
</evidence>
<dbReference type="Gene3D" id="3.30.1490.20">
    <property type="entry name" value="ATP-grasp fold, A domain"/>
    <property type="match status" value="2"/>
</dbReference>
<dbReference type="PANTHER" id="PTHR43615:SF1">
    <property type="entry name" value="PPDK_N DOMAIN-CONTAINING PROTEIN"/>
    <property type="match status" value="1"/>
</dbReference>
<dbReference type="InterPro" id="IPR051549">
    <property type="entry name" value="PEP_Utilizing_Enz"/>
</dbReference>
<dbReference type="InterPro" id="IPR002192">
    <property type="entry name" value="PPDK_AMP/ATP-bd"/>
</dbReference>
<dbReference type="Pfam" id="PF01326">
    <property type="entry name" value="PPDK_N"/>
    <property type="match status" value="1"/>
</dbReference>
<dbReference type="Gene3D" id="3.30.470.20">
    <property type="entry name" value="ATP-grasp fold, B domain"/>
    <property type="match status" value="2"/>
</dbReference>
<dbReference type="AlphaFoldDB" id="A0A9X7NXW6"/>